<dbReference type="InterPro" id="IPR034113">
    <property type="entry name" value="SCP_GAPR1-like"/>
</dbReference>
<dbReference type="PRINTS" id="PR00837">
    <property type="entry name" value="V5TPXLIKE"/>
</dbReference>
<feature type="compositionally biased region" description="Polar residues" evidence="1">
    <location>
        <begin position="206"/>
        <end position="220"/>
    </location>
</feature>
<reference evidence="5" key="2">
    <citation type="submission" date="2015-08" db="UniProtKB">
        <authorList>
            <consortium name="WormBaseParasite"/>
        </authorList>
    </citation>
    <scope>IDENTIFICATION</scope>
</reference>
<evidence type="ECO:0000259" key="3">
    <source>
        <dbReference type="SMART" id="SM00198"/>
    </source>
</evidence>
<dbReference type="PRINTS" id="PR00838">
    <property type="entry name" value="V5ALLERGEN"/>
</dbReference>
<dbReference type="PANTHER" id="PTHR10334">
    <property type="entry name" value="CYSTEINE-RICH SECRETORY PROTEIN-RELATED"/>
    <property type="match status" value="1"/>
</dbReference>
<protein>
    <submittedName>
        <fullName evidence="5">CAP domain-containing protein (inferred by orthology to a human protein)</fullName>
    </submittedName>
</protein>
<dbReference type="Gene3D" id="3.40.33.10">
    <property type="entry name" value="CAP"/>
    <property type="match status" value="1"/>
</dbReference>
<dbReference type="InterPro" id="IPR014044">
    <property type="entry name" value="CAP_dom"/>
</dbReference>
<name>A0A0K0G1S8_STRVS</name>
<keyword evidence="4" id="KW-1185">Reference proteome</keyword>
<dbReference type="InterPro" id="IPR002413">
    <property type="entry name" value="V5_allergen-like"/>
</dbReference>
<sequence length="373" mass="43352">MFIGLFLFSFVTFSILTFIDSTDYISKHDAINWVDEDNEEYYGIGEQVKRRFKRNDFSVGVSEIKKNTISAINKTSLTPTTKNASIMVNERNANLDKNLIVKLKPIVSNKRKKRSNVKRSTQGKAAHKRKQTTKPKRRPTTKHKKKPKRRQTTKRRTTPKRRQTTKRKTTPKKKLTTKRRTTLKQKLTTKRRTTPKQKLTTKHRTTPNQKLTTKPRTTPQKIPMTTTIETTTSSINPSSETDINLLRKEYLDQTNEYRRLHGSPDLTNSQKLEDLAQAYAEKLANEMSGQLIHDPNSPYGENLAYLPSTMINDPVKLWYDEVKNYDFSNPGFSMNTGHFTQLVWKNTKEMGCVNSYNFCIKMKNFVTKLSYLQ</sequence>
<feature type="region of interest" description="Disordered" evidence="1">
    <location>
        <begin position="106"/>
        <end position="220"/>
    </location>
</feature>
<dbReference type="InterPro" id="IPR018244">
    <property type="entry name" value="Allrgn_V5/Tpx1_CS"/>
</dbReference>
<evidence type="ECO:0000256" key="2">
    <source>
        <dbReference type="SAM" id="SignalP"/>
    </source>
</evidence>
<dbReference type="WBParaSite" id="SVE_1867100.1">
    <property type="protein sequence ID" value="SVE_1867100.1"/>
    <property type="gene ID" value="SVE_1867100"/>
</dbReference>
<feature type="compositionally biased region" description="Basic residues" evidence="1">
    <location>
        <begin position="125"/>
        <end position="205"/>
    </location>
</feature>
<dbReference type="SUPFAM" id="SSF55797">
    <property type="entry name" value="PR-1-like"/>
    <property type="match status" value="1"/>
</dbReference>
<dbReference type="GO" id="GO:0005576">
    <property type="term" value="C:extracellular region"/>
    <property type="evidence" value="ECO:0007669"/>
    <property type="project" value="InterPro"/>
</dbReference>
<evidence type="ECO:0000256" key="1">
    <source>
        <dbReference type="SAM" id="MobiDB-lite"/>
    </source>
</evidence>
<evidence type="ECO:0000313" key="5">
    <source>
        <dbReference type="WBParaSite" id="SVE_1867100.1"/>
    </source>
</evidence>
<keyword evidence="2" id="KW-0732">Signal</keyword>
<dbReference type="PROSITE" id="PS01009">
    <property type="entry name" value="CRISP_1"/>
    <property type="match status" value="1"/>
</dbReference>
<accession>A0A0K0G1S8</accession>
<dbReference type="Proteomes" id="UP000035680">
    <property type="component" value="Unassembled WGS sequence"/>
</dbReference>
<dbReference type="InterPro" id="IPR001283">
    <property type="entry name" value="CRISP-related"/>
</dbReference>
<dbReference type="AlphaFoldDB" id="A0A0K0G1S8"/>
<feature type="chain" id="PRO_5005330633" evidence="2">
    <location>
        <begin position="22"/>
        <end position="373"/>
    </location>
</feature>
<proteinExistence type="predicted"/>
<dbReference type="CDD" id="cd05382">
    <property type="entry name" value="CAP_GAPR1-like"/>
    <property type="match status" value="1"/>
</dbReference>
<organism evidence="4 5">
    <name type="scientific">Strongyloides venezuelensis</name>
    <name type="common">Threadworm</name>
    <dbReference type="NCBI Taxonomy" id="75913"/>
    <lineage>
        <taxon>Eukaryota</taxon>
        <taxon>Metazoa</taxon>
        <taxon>Ecdysozoa</taxon>
        <taxon>Nematoda</taxon>
        <taxon>Chromadorea</taxon>
        <taxon>Rhabditida</taxon>
        <taxon>Tylenchina</taxon>
        <taxon>Panagrolaimomorpha</taxon>
        <taxon>Strongyloidoidea</taxon>
        <taxon>Strongyloididae</taxon>
        <taxon>Strongyloides</taxon>
    </lineage>
</organism>
<feature type="domain" description="SCP" evidence="3">
    <location>
        <begin position="245"/>
        <end position="367"/>
    </location>
</feature>
<dbReference type="Pfam" id="PF00188">
    <property type="entry name" value="CAP"/>
    <property type="match status" value="1"/>
</dbReference>
<evidence type="ECO:0000313" key="4">
    <source>
        <dbReference type="Proteomes" id="UP000035680"/>
    </source>
</evidence>
<reference evidence="4" key="1">
    <citation type="submission" date="2014-07" db="EMBL/GenBank/DDBJ databases">
        <authorList>
            <person name="Martin A.A"/>
            <person name="De Silva N."/>
        </authorList>
    </citation>
    <scope>NUCLEOTIDE SEQUENCE</scope>
</reference>
<dbReference type="InterPro" id="IPR035940">
    <property type="entry name" value="CAP_sf"/>
</dbReference>
<dbReference type="SMART" id="SM00198">
    <property type="entry name" value="SCP"/>
    <property type="match status" value="1"/>
</dbReference>
<feature type="signal peptide" evidence="2">
    <location>
        <begin position="1"/>
        <end position="21"/>
    </location>
</feature>
<dbReference type="STRING" id="75913.A0A0K0G1S8"/>